<keyword evidence="1" id="KW-0808">Transferase</keyword>
<dbReference type="WBParaSite" id="PSAMB.scaffold19055size853.g37777.t1">
    <property type="protein sequence ID" value="PSAMB.scaffold19055size853.g37777.t1"/>
    <property type="gene ID" value="PSAMB.scaffold19055size853.g37777"/>
</dbReference>
<dbReference type="AlphaFoldDB" id="A0A914VFS0"/>
<comment type="catalytic activity">
    <reaction evidence="1">
        <text>a 5'-end (N(7)-methyl 5'-triphosphoguanosine)-ribonucleoside in mRNA + S-adenosyl-L-methionine = a 5'-end (N(7)-methyl 5'-triphosphoguanosine)-(2'-O-methyl-ribonucleoside) in mRNA + S-adenosyl-L-homocysteine + H(+)</text>
        <dbReference type="Rhea" id="RHEA:67020"/>
        <dbReference type="Rhea" id="RHEA-COMP:17167"/>
        <dbReference type="Rhea" id="RHEA-COMP:17168"/>
        <dbReference type="ChEBI" id="CHEBI:15378"/>
        <dbReference type="ChEBI" id="CHEBI:57856"/>
        <dbReference type="ChEBI" id="CHEBI:59789"/>
        <dbReference type="ChEBI" id="CHEBI:156461"/>
        <dbReference type="ChEBI" id="CHEBI:167609"/>
        <dbReference type="EC" id="2.1.1.57"/>
    </reaction>
</comment>
<dbReference type="GO" id="GO:0004483">
    <property type="term" value="F:methyltransferase cap1 activity"/>
    <property type="evidence" value="ECO:0007669"/>
    <property type="project" value="UniProtKB-UniRule"/>
</dbReference>
<dbReference type="PANTHER" id="PTHR16121:SF0">
    <property type="entry name" value="CAP-SPECIFIC MRNA (NUCLEOSIDE-2'-O-)-METHYLTRANSFERASE 1"/>
    <property type="match status" value="1"/>
</dbReference>
<dbReference type="GO" id="GO:0032259">
    <property type="term" value="P:methylation"/>
    <property type="evidence" value="ECO:0007669"/>
    <property type="project" value="UniProtKB-KW"/>
</dbReference>
<dbReference type="InterPro" id="IPR050851">
    <property type="entry name" value="mRNA_Cap_2O-Ribose_MeTrfase"/>
</dbReference>
<dbReference type="EC" id="2.1.1.57" evidence="1"/>
<evidence type="ECO:0000313" key="2">
    <source>
        <dbReference type="Proteomes" id="UP000887566"/>
    </source>
</evidence>
<keyword evidence="2" id="KW-1185">Reference proteome</keyword>
<keyword evidence="1" id="KW-0539">Nucleus</keyword>
<comment type="function">
    <text evidence="1">S-adenosyl-L-methionine-dependent methyltransferase that mediates RNA cap1 2'-O-ribose methylation to the 5'-cap structure of RNAs. Methylates the ribose of the first nucleotide of a m(7)GpppG-capped mRNA to produce m(7)GpppNmp (cap1).</text>
</comment>
<protein>
    <recommendedName>
        <fullName evidence="1">Cap-specific mRNA (nucleoside-2'-O-)-methyltransferase 1</fullName>
        <ecNumber evidence="1">2.1.1.57</ecNumber>
    </recommendedName>
    <alternativeName>
        <fullName evidence="1">Cap1 2'O-ribose methyltransferase 1</fullName>
    </alternativeName>
</protein>
<name>A0A914VFS0_9BILA</name>
<keyword evidence="1" id="KW-0506">mRNA capping</keyword>
<reference evidence="3" key="1">
    <citation type="submission" date="2022-11" db="UniProtKB">
        <authorList>
            <consortium name="WormBaseParasite"/>
        </authorList>
    </citation>
    <scope>IDENTIFICATION</scope>
</reference>
<dbReference type="GO" id="GO:0005634">
    <property type="term" value="C:nucleus"/>
    <property type="evidence" value="ECO:0007669"/>
    <property type="project" value="UniProtKB-SubCell"/>
</dbReference>
<sequence>MSERGGTLIKNYLTEINNKLNELAGSDMDVVSVVPLDTLKKDLEFFDYVVSSNESIADRQTLYLEKYKIFARNQGQIDSKQADLREKCMQY</sequence>
<dbReference type="Proteomes" id="UP000887566">
    <property type="component" value="Unplaced"/>
</dbReference>
<dbReference type="GO" id="GO:0006370">
    <property type="term" value="P:7-methylguanosine mRNA capping"/>
    <property type="evidence" value="ECO:0007669"/>
    <property type="project" value="UniProtKB-UniRule"/>
</dbReference>
<dbReference type="GO" id="GO:0005737">
    <property type="term" value="C:cytoplasm"/>
    <property type="evidence" value="ECO:0007669"/>
    <property type="project" value="TreeGrafter"/>
</dbReference>
<evidence type="ECO:0000256" key="1">
    <source>
        <dbReference type="RuleBase" id="RU368012"/>
    </source>
</evidence>
<accession>A0A914VFS0</accession>
<evidence type="ECO:0000313" key="3">
    <source>
        <dbReference type="WBParaSite" id="PSAMB.scaffold19055size853.g37777.t1"/>
    </source>
</evidence>
<keyword evidence="1" id="KW-0507">mRNA processing</keyword>
<comment type="subcellular location">
    <subcellularLocation>
        <location evidence="1">Nucleus</location>
    </subcellularLocation>
</comment>
<dbReference type="PANTHER" id="PTHR16121">
    <property type="entry name" value="CAP-SPECIFIC MRNA (NUCLEOSIDE-2'-O-)-METHYLTRANSFERASE 1-RELATED"/>
    <property type="match status" value="1"/>
</dbReference>
<proteinExistence type="predicted"/>
<dbReference type="Gene3D" id="3.40.50.12760">
    <property type="match status" value="1"/>
</dbReference>
<dbReference type="GO" id="GO:0016556">
    <property type="term" value="P:mRNA modification"/>
    <property type="evidence" value="ECO:0007669"/>
    <property type="project" value="UniProtKB-UniRule"/>
</dbReference>
<keyword evidence="1" id="KW-0489">Methyltransferase</keyword>
<organism evidence="2 3">
    <name type="scientific">Plectus sambesii</name>
    <dbReference type="NCBI Taxonomy" id="2011161"/>
    <lineage>
        <taxon>Eukaryota</taxon>
        <taxon>Metazoa</taxon>
        <taxon>Ecdysozoa</taxon>
        <taxon>Nematoda</taxon>
        <taxon>Chromadorea</taxon>
        <taxon>Plectida</taxon>
        <taxon>Plectina</taxon>
        <taxon>Plectoidea</taxon>
        <taxon>Plectidae</taxon>
        <taxon>Plectus</taxon>
    </lineage>
</organism>
<dbReference type="GO" id="GO:0003676">
    <property type="term" value="F:nucleic acid binding"/>
    <property type="evidence" value="ECO:0007669"/>
    <property type="project" value="UniProtKB-UniRule"/>
</dbReference>
<keyword evidence="1" id="KW-0949">S-adenosyl-L-methionine</keyword>